<evidence type="ECO:0000256" key="3">
    <source>
        <dbReference type="ARBA" id="ARBA00022606"/>
    </source>
</evidence>
<dbReference type="RefSeq" id="XP_030851098.1">
    <property type="nucleotide sequence ID" value="XM_030995238.1"/>
</dbReference>
<evidence type="ECO:0000256" key="9">
    <source>
        <dbReference type="ARBA" id="ARBA00023136"/>
    </source>
</evidence>
<feature type="region of interest" description="Disordered" evidence="13">
    <location>
        <begin position="724"/>
        <end position="755"/>
    </location>
</feature>
<keyword evidence="7 11" id="KW-0040">ANK repeat</keyword>
<organism evidence="16 17">
    <name type="scientific">Strongylocentrotus purpuratus</name>
    <name type="common">Purple sea urchin</name>
    <dbReference type="NCBI Taxonomy" id="7668"/>
    <lineage>
        <taxon>Eukaryota</taxon>
        <taxon>Metazoa</taxon>
        <taxon>Echinodermata</taxon>
        <taxon>Eleutherozoa</taxon>
        <taxon>Echinozoa</taxon>
        <taxon>Echinoidea</taxon>
        <taxon>Euechinoidea</taxon>
        <taxon>Echinacea</taxon>
        <taxon>Camarodonta</taxon>
        <taxon>Echinidea</taxon>
        <taxon>Strongylocentrotidae</taxon>
        <taxon>Strongylocentrotus</taxon>
    </lineage>
</organism>
<reference evidence="17" key="1">
    <citation type="submission" date="2015-02" db="EMBL/GenBank/DDBJ databases">
        <title>Genome sequencing for Strongylocentrotus purpuratus.</title>
        <authorList>
            <person name="Murali S."/>
            <person name="Liu Y."/>
            <person name="Vee V."/>
            <person name="English A."/>
            <person name="Wang M."/>
            <person name="Skinner E."/>
            <person name="Han Y."/>
            <person name="Muzny D.M."/>
            <person name="Worley K.C."/>
            <person name="Gibbs R.A."/>
        </authorList>
    </citation>
    <scope>NUCLEOTIDE SEQUENCE</scope>
</reference>
<feature type="transmembrane region" description="Helical" evidence="14">
    <location>
        <begin position="893"/>
        <end position="914"/>
    </location>
</feature>
<evidence type="ECO:0000256" key="14">
    <source>
        <dbReference type="SAM" id="Phobius"/>
    </source>
</evidence>
<dbReference type="GO" id="GO:0022857">
    <property type="term" value="F:transmembrane transporter activity"/>
    <property type="evidence" value="ECO:0000318"/>
    <property type="project" value="GO_Central"/>
</dbReference>
<evidence type="ECO:0000256" key="7">
    <source>
        <dbReference type="ARBA" id="ARBA00023043"/>
    </source>
</evidence>
<keyword evidence="4 14" id="KW-0812">Transmembrane</keyword>
<feature type="repeat" description="ANK" evidence="11">
    <location>
        <begin position="322"/>
        <end position="354"/>
    </location>
</feature>
<evidence type="ECO:0000256" key="2">
    <source>
        <dbReference type="ARBA" id="ARBA00022448"/>
    </source>
</evidence>
<keyword evidence="5" id="KW-0677">Repeat</keyword>
<evidence type="ECO:0000256" key="12">
    <source>
        <dbReference type="SAM" id="Coils"/>
    </source>
</evidence>
<comment type="subcellular location">
    <subcellularLocation>
        <location evidence="1">Membrane</location>
        <topology evidence="1">Multi-pass membrane protein</topology>
    </subcellularLocation>
</comment>
<dbReference type="Gene3D" id="1.10.287.70">
    <property type="match status" value="1"/>
</dbReference>
<evidence type="ECO:0000259" key="15">
    <source>
        <dbReference type="Pfam" id="PF00520"/>
    </source>
</evidence>
<dbReference type="InterPro" id="IPR005821">
    <property type="entry name" value="Ion_trans_dom"/>
</dbReference>
<evidence type="ECO:0000256" key="1">
    <source>
        <dbReference type="ARBA" id="ARBA00004141"/>
    </source>
</evidence>
<keyword evidence="10" id="KW-0407">Ion channel</keyword>
<feature type="repeat" description="ANK" evidence="11">
    <location>
        <begin position="490"/>
        <end position="523"/>
    </location>
</feature>
<dbReference type="GO" id="GO:1902495">
    <property type="term" value="C:transmembrane transporter complex"/>
    <property type="evidence" value="ECO:0000318"/>
    <property type="project" value="GO_Central"/>
</dbReference>
<dbReference type="GeneID" id="593338"/>
<evidence type="ECO:0000313" key="17">
    <source>
        <dbReference type="Proteomes" id="UP000007110"/>
    </source>
</evidence>
<evidence type="ECO:0000256" key="11">
    <source>
        <dbReference type="PROSITE-ProRule" id="PRU00023"/>
    </source>
</evidence>
<dbReference type="OrthoDB" id="1661883at2759"/>
<feature type="repeat" description="ANK" evidence="11">
    <location>
        <begin position="590"/>
        <end position="622"/>
    </location>
</feature>
<name>A0A7M7PIA0_STRPU</name>
<feature type="transmembrane region" description="Helical" evidence="14">
    <location>
        <begin position="969"/>
        <end position="991"/>
    </location>
</feature>
<keyword evidence="9 14" id="KW-0472">Membrane</keyword>
<feature type="repeat" description="ANK" evidence="11">
    <location>
        <begin position="94"/>
        <end position="126"/>
    </location>
</feature>
<dbReference type="PROSITE" id="PS50088">
    <property type="entry name" value="ANK_REPEAT"/>
    <property type="match status" value="11"/>
</dbReference>
<feature type="domain" description="Ion transport" evidence="15">
    <location>
        <begin position="862"/>
        <end position="1082"/>
    </location>
</feature>
<evidence type="ECO:0000256" key="8">
    <source>
        <dbReference type="ARBA" id="ARBA00023065"/>
    </source>
</evidence>
<feature type="repeat" description="ANK" evidence="11">
    <location>
        <begin position="524"/>
        <end position="556"/>
    </location>
</feature>
<feature type="compositionally biased region" description="Basic and acidic residues" evidence="13">
    <location>
        <begin position="1"/>
        <end position="23"/>
    </location>
</feature>
<feature type="repeat" description="ANK" evidence="11">
    <location>
        <begin position="249"/>
        <end position="273"/>
    </location>
</feature>
<feature type="repeat" description="ANK" evidence="11">
    <location>
        <begin position="457"/>
        <end position="489"/>
    </location>
</feature>
<feature type="transmembrane region" description="Helical" evidence="14">
    <location>
        <begin position="852"/>
        <end position="873"/>
    </location>
</feature>
<evidence type="ECO:0000256" key="4">
    <source>
        <dbReference type="ARBA" id="ARBA00022692"/>
    </source>
</evidence>
<dbReference type="Pfam" id="PF12796">
    <property type="entry name" value="Ank_2"/>
    <property type="match status" value="5"/>
</dbReference>
<dbReference type="InterPro" id="IPR002110">
    <property type="entry name" value="Ankyrin_rpt"/>
</dbReference>
<sequence length="1213" mass="136466">MSELERKDTTYELKYRTGSDHNRRSVTMPDYRPAGTGQEEFQPTATVLRHWESSEDLGVTLHQLARDGDAITLKRLINQIIKRKKKALNALDENGISPLHYAARYNHLPVVKMLVDNGADVNWKGEGGMVPLHFACKYKHSKYAGSLDGEDATVANGTEEQQESVILYLESKGADVNTKDIYGVTPLHMAAIRDNDIAASELLSIKTIQVDACDGQMMTPLHMACTHGSDTIAAMLIQKHSQLRATDEELGTPLHAACTEGHLDIVNLLFEAGEGQGLLEQMLTDVNSDRSTPLHLAVDSGYFEIVELCLSKSANVNCHRDNRSTPLHAACVAGNLKIVELLLQKGAHVNSVNADRATPIHRACSFNRHKIVEHLLEKGARIEAKDKDNFTPLLIAASSGHSATIKVLLGKKANIAAIDKHDKTAFFWAAEENKPEALQALLEHRMASKILEYSDRYDNTALHIAAENGYLGIVRILLNNGAALDWKNEDEETPIHVAAANGHTAIVLEFVKRDESTINDEDENSNTPLHQAAMAGHAKTVRALIEAGADIESRNQQLWTPLDCAAHKGWVKTAYALLENDSTVDPTDKAKVTPLHLAAVSGHVDMVKLLLEWKADLSLVNTDQKNCLDLAIESGHEDVAMAIISHSKWKDALNSESIDAVTMERTTPMRKLIKKMPEVAAKVFNNCMIENDKPREHRDYCITVDYELLDDMFSRWGEDTSGHFGKDNLSDNGSEGSDSPFQDNGQLRDSATPYTTRAETIRKNHPLVIMVRSKREQLLGHPLVTSLLNHKWSNYGRFFYYSSLLFYLCFLTFFTGYLVVNPPPFYYNITADAKVVFNFDGEVRWMESYSNATFFVFGEIGHWLIIALAGINLLREVVQIYHQKLNYLGFENLLEWCVYGLAILFVAPVSPYLYPYGDGAGEIRVREAWQWQCGAAGIFLAWINLILFIRKFPQLGIYVVMFTDILKTFANFVVLFILFIIAFALAFYALLMNQSPFNRVEYSLVKTFVMMIGEFEFDSIFHTQDYLTEVDLTNQEDFVGHVYYQEITYIIFVVFVVIMSIIIMNLLVGLAVDDIKEVQEQAKLQRLAMQVDLAMDVQEALPSFIWRRYIIKTKRIYPNRFATSMFSRIYASLRGDYDFVLTEAIETALNPEKGELAEIGAQQEVISDTVANLKWRMKQVKSQNDKMERMLQLILDNGNLTLGEADSVENIGE</sequence>
<feature type="coiled-coil region" evidence="12">
    <location>
        <begin position="1170"/>
        <end position="1197"/>
    </location>
</feature>
<keyword evidence="8" id="KW-0406">Ion transport</keyword>
<feature type="repeat" description="ANK" evidence="11">
    <location>
        <begin position="289"/>
        <end position="321"/>
    </location>
</feature>
<dbReference type="AlphaFoldDB" id="A0A7M7PIA0"/>
<feature type="region of interest" description="Disordered" evidence="13">
    <location>
        <begin position="1"/>
        <end position="38"/>
    </location>
</feature>
<dbReference type="Pfam" id="PF00520">
    <property type="entry name" value="Ion_trans"/>
    <property type="match status" value="1"/>
</dbReference>
<keyword evidence="6 14" id="KW-1133">Transmembrane helix</keyword>
<feature type="transmembrane region" description="Helical" evidence="14">
    <location>
        <begin position="929"/>
        <end position="949"/>
    </location>
</feature>
<dbReference type="PANTHER" id="PTHR47143">
    <property type="entry name" value="TRANSIENT RECEPTOR POTENTIAL CATION CHANNEL PROTEIN PAINLESS"/>
    <property type="match status" value="1"/>
</dbReference>
<dbReference type="InterPro" id="IPR036770">
    <property type="entry name" value="Ankyrin_rpt-contain_sf"/>
</dbReference>
<keyword evidence="2" id="KW-0813">Transport</keyword>
<dbReference type="Gene3D" id="1.25.40.20">
    <property type="entry name" value="Ankyrin repeat-containing domain"/>
    <property type="match status" value="5"/>
</dbReference>
<dbReference type="PROSITE" id="PS50297">
    <property type="entry name" value="ANK_REP_REGION"/>
    <property type="match status" value="9"/>
</dbReference>
<dbReference type="Pfam" id="PF00023">
    <property type="entry name" value="Ank"/>
    <property type="match status" value="2"/>
</dbReference>
<dbReference type="PANTHER" id="PTHR47143:SF3">
    <property type="entry name" value="PWWP DOMAIN-CONTAINING PROTEIN"/>
    <property type="match status" value="1"/>
</dbReference>
<accession>A0A7M7PIA0</accession>
<feature type="repeat" description="ANK" evidence="11">
    <location>
        <begin position="388"/>
        <end position="420"/>
    </location>
</feature>
<dbReference type="OMA" id="PLFIRVE"/>
<dbReference type="KEGG" id="spu:593338"/>
<feature type="transmembrane region" description="Helical" evidence="14">
    <location>
        <begin position="798"/>
        <end position="820"/>
    </location>
</feature>
<feature type="compositionally biased region" description="Polar residues" evidence="13">
    <location>
        <begin position="730"/>
        <end position="755"/>
    </location>
</feature>
<dbReference type="InParanoid" id="A0A7M7PIA0"/>
<dbReference type="PRINTS" id="PR01415">
    <property type="entry name" value="ANKYRIN"/>
</dbReference>
<evidence type="ECO:0000256" key="6">
    <source>
        <dbReference type="ARBA" id="ARBA00022989"/>
    </source>
</evidence>
<dbReference type="SMART" id="SM00248">
    <property type="entry name" value="ANK"/>
    <property type="match status" value="16"/>
</dbReference>
<evidence type="ECO:0000256" key="13">
    <source>
        <dbReference type="SAM" id="MobiDB-lite"/>
    </source>
</evidence>
<keyword evidence="3" id="KW-0716">Sensory transduction</keyword>
<feature type="transmembrane region" description="Helical" evidence="14">
    <location>
        <begin position="1047"/>
        <end position="1072"/>
    </location>
</feature>
<dbReference type="InterPro" id="IPR052076">
    <property type="entry name" value="TRP_cation_channel"/>
</dbReference>
<evidence type="ECO:0000313" key="16">
    <source>
        <dbReference type="EnsemblMetazoa" id="XP_030851098"/>
    </source>
</evidence>
<dbReference type="GO" id="GO:0005216">
    <property type="term" value="F:monoatomic ion channel activity"/>
    <property type="evidence" value="ECO:0007669"/>
    <property type="project" value="InterPro"/>
</dbReference>
<keyword evidence="17" id="KW-1185">Reference proteome</keyword>
<feature type="repeat" description="ANK" evidence="11">
    <location>
        <begin position="355"/>
        <end position="387"/>
    </location>
</feature>
<protein>
    <recommendedName>
        <fullName evidence="15">Ion transport domain-containing protein</fullName>
    </recommendedName>
</protein>
<dbReference type="EnsemblMetazoa" id="XM_030995238">
    <property type="protein sequence ID" value="XP_030851098"/>
    <property type="gene ID" value="LOC593338"/>
</dbReference>
<evidence type="ECO:0000256" key="5">
    <source>
        <dbReference type="ARBA" id="ARBA00022737"/>
    </source>
</evidence>
<keyword evidence="12" id="KW-0175">Coiled coil</keyword>
<dbReference type="Proteomes" id="UP000007110">
    <property type="component" value="Unassembled WGS sequence"/>
</dbReference>
<feature type="repeat" description="ANK" evidence="11">
    <location>
        <begin position="216"/>
        <end position="248"/>
    </location>
</feature>
<dbReference type="SUPFAM" id="SSF48403">
    <property type="entry name" value="Ankyrin repeat"/>
    <property type="match status" value="2"/>
</dbReference>
<evidence type="ECO:0000256" key="10">
    <source>
        <dbReference type="ARBA" id="ARBA00023303"/>
    </source>
</evidence>
<proteinExistence type="predicted"/>
<reference evidence="16" key="2">
    <citation type="submission" date="2021-01" db="UniProtKB">
        <authorList>
            <consortium name="EnsemblMetazoa"/>
        </authorList>
    </citation>
    <scope>IDENTIFICATION</scope>
</reference>
<dbReference type="GO" id="GO:0034220">
    <property type="term" value="P:monoatomic ion transmembrane transport"/>
    <property type="evidence" value="ECO:0000318"/>
    <property type="project" value="GO_Central"/>
</dbReference>